<keyword evidence="2" id="KW-1185">Reference proteome</keyword>
<accession>A0A090SX09</accession>
<sequence>MALFSNWNAKNWKITANRLQCTTQPIARVCIYDPDYTFNTLNTMPRQELEEFAARMISRMVPEDVMTELFTFDQEEVDNEERMLTTQLDAILRMTAIALCEIQQAFDDSDNASQNSERMTRLVLWHFYAVSFNLESAIPLQTHCNHVEVLLNNRPKDVLGWVKTLNDLLHSYAELNAKK</sequence>
<organism evidence="1 2">
    <name type="scientific">Vibrio maritimus</name>
    <dbReference type="NCBI Taxonomy" id="990268"/>
    <lineage>
        <taxon>Bacteria</taxon>
        <taxon>Pseudomonadati</taxon>
        <taxon>Pseudomonadota</taxon>
        <taxon>Gammaproteobacteria</taxon>
        <taxon>Vibrionales</taxon>
        <taxon>Vibrionaceae</taxon>
        <taxon>Vibrio</taxon>
    </lineage>
</organism>
<dbReference type="AlphaFoldDB" id="A0A090SX09"/>
<reference evidence="1 2" key="2">
    <citation type="submission" date="2014-09" db="EMBL/GenBank/DDBJ databases">
        <authorList>
            <consortium name="NBRP consortium"/>
            <person name="Sawabe T."/>
            <person name="Meirelles P."/>
            <person name="Nakanishi M."/>
            <person name="Sayaka M."/>
            <person name="Hattori M."/>
            <person name="Ohkuma M."/>
        </authorList>
    </citation>
    <scope>NUCLEOTIDE SEQUENCE [LARGE SCALE GENOMIC DNA]</scope>
    <source>
        <strain evidence="1 2">JCM 19240</strain>
    </source>
</reference>
<dbReference type="EMBL" id="BBMT01000001">
    <property type="protein sequence ID" value="GAL32236.1"/>
    <property type="molecule type" value="Genomic_DNA"/>
</dbReference>
<comment type="caution">
    <text evidence="1">The sequence shown here is derived from an EMBL/GenBank/DDBJ whole genome shotgun (WGS) entry which is preliminary data.</text>
</comment>
<evidence type="ECO:0000313" key="2">
    <source>
        <dbReference type="Proteomes" id="UP000029224"/>
    </source>
</evidence>
<name>A0A090SX09_9VIBR</name>
<protein>
    <submittedName>
        <fullName evidence="1">Uncharacterized protein</fullName>
    </submittedName>
</protein>
<dbReference type="Proteomes" id="UP000029224">
    <property type="component" value="Unassembled WGS sequence"/>
</dbReference>
<proteinExistence type="predicted"/>
<reference evidence="1 2" key="1">
    <citation type="submission" date="2014-09" db="EMBL/GenBank/DDBJ databases">
        <title>Vibrio maritimus JCM 19240. (C210) whole genome shotgun sequence.</title>
        <authorList>
            <person name="Sawabe T."/>
            <person name="Meirelles P."/>
            <person name="Nakanishi M."/>
            <person name="Sayaka M."/>
            <person name="Hattori M."/>
            <person name="Ohkuma M."/>
        </authorList>
    </citation>
    <scope>NUCLEOTIDE SEQUENCE [LARGE SCALE GENOMIC DNA]</scope>
    <source>
        <strain evidence="1 2">JCM 19240</strain>
    </source>
</reference>
<evidence type="ECO:0000313" key="1">
    <source>
        <dbReference type="EMBL" id="GAL32236.1"/>
    </source>
</evidence>
<gene>
    <name evidence="1" type="ORF">JCM19240_5667</name>
</gene>